<evidence type="ECO:0000259" key="3">
    <source>
        <dbReference type="PROSITE" id="PS51304"/>
    </source>
</evidence>
<organism evidence="4">
    <name type="scientific">Aedes albopictus</name>
    <name type="common">Asian tiger mosquito</name>
    <name type="synonym">Stegomyia albopicta</name>
    <dbReference type="NCBI Taxonomy" id="7160"/>
    <lineage>
        <taxon>Eukaryota</taxon>
        <taxon>Metazoa</taxon>
        <taxon>Ecdysozoa</taxon>
        <taxon>Arthropoda</taxon>
        <taxon>Hexapoda</taxon>
        <taxon>Insecta</taxon>
        <taxon>Pterygota</taxon>
        <taxon>Neoptera</taxon>
        <taxon>Endopterygota</taxon>
        <taxon>Diptera</taxon>
        <taxon>Nematocera</taxon>
        <taxon>Culicoidea</taxon>
        <taxon>Culicidae</taxon>
        <taxon>Culicinae</taxon>
        <taxon>Aedini</taxon>
        <taxon>Aedes</taxon>
        <taxon>Stegomyia</taxon>
    </lineage>
</organism>
<proteinExistence type="evidence at transcript level"/>
<gene>
    <name evidence="5" type="primary">109427991</name>
</gene>
<dbReference type="Gene3D" id="2.60.120.200">
    <property type="match status" value="1"/>
</dbReference>
<name>A0A023EFT3_AEDAL</name>
<dbReference type="InterPro" id="IPR001079">
    <property type="entry name" value="Galectin_CRD"/>
</dbReference>
<dbReference type="VEuPathDB" id="VectorBase:AALF027688"/>
<dbReference type="Pfam" id="PF00337">
    <property type="entry name" value="Gal-bind_lectin"/>
    <property type="match status" value="1"/>
</dbReference>
<dbReference type="SMART" id="SM00908">
    <property type="entry name" value="Gal-bind_lectin"/>
    <property type="match status" value="1"/>
</dbReference>
<sequence length="158" mass="17972">MEFDPHLGDCGFSLRLPKTPQYGDEIAIKGVLRNDAERFSINLCLDRPDSCDPNAVPEWIAYHFGLDFSEGGDSCKVAQCSKNVGWIEPLIVEDDAFNGRTVNIIVRLDEDSIKVFHEDTQHAPDYEFGHQFPIEQICIIELRDGIDRVEEIRLKYSA</sequence>
<protein>
    <recommendedName>
        <fullName evidence="2">Galectin</fullName>
    </recommendedName>
</protein>
<evidence type="ECO:0000256" key="1">
    <source>
        <dbReference type="ARBA" id="ARBA00022734"/>
    </source>
</evidence>
<dbReference type="InterPro" id="IPR013320">
    <property type="entry name" value="ConA-like_dom_sf"/>
</dbReference>
<dbReference type="SUPFAM" id="SSF49899">
    <property type="entry name" value="Concanavalin A-like lectins/glucanases"/>
    <property type="match status" value="1"/>
</dbReference>
<dbReference type="EnsemblMetazoa" id="AALFPA23_017275.R25178">
    <property type="protein sequence ID" value="AALFPA23_017275.P25178"/>
    <property type="gene ID" value="AALFPA23_017275"/>
</dbReference>
<dbReference type="KEGG" id="aalb:109427991"/>
<evidence type="ECO:0000313" key="5">
    <source>
        <dbReference type="EnsemblMetazoa" id="AALFPA23_017275.P25178"/>
    </source>
</evidence>
<reference evidence="4" key="1">
    <citation type="journal article" date="2014" name="PLoS Negl. Trop. Dis.">
        <title>Identification and characterization of seminal fluid proteins in the Asian tiger mosquito, Aedes albopictus.</title>
        <authorList>
            <person name="Boes K.E."/>
            <person name="Ribeiro J.M."/>
            <person name="Wong A."/>
            <person name="Harrington L.C."/>
            <person name="Wolfner M.F."/>
            <person name="Sirot L.K."/>
        </authorList>
    </citation>
    <scope>NUCLEOTIDE SEQUENCE</scope>
    <source>
        <tissue evidence="4">Reproductive organs</tissue>
    </source>
</reference>
<keyword evidence="6" id="KW-1185">Reference proteome</keyword>
<dbReference type="VEuPathDB" id="VectorBase:AALFPA_071806"/>
<reference evidence="5" key="3">
    <citation type="submission" date="2025-05" db="UniProtKB">
        <authorList>
            <consortium name="EnsemblMetazoa"/>
        </authorList>
    </citation>
    <scope>IDENTIFICATION</scope>
    <source>
        <strain evidence="5">Foshan</strain>
    </source>
</reference>
<evidence type="ECO:0000313" key="4">
    <source>
        <dbReference type="EMBL" id="JAC08273.1"/>
    </source>
</evidence>
<accession>A0A023EFT3</accession>
<dbReference type="Proteomes" id="UP000069940">
    <property type="component" value="Unassembled WGS sequence"/>
</dbReference>
<evidence type="ECO:0000256" key="2">
    <source>
        <dbReference type="RuleBase" id="RU102079"/>
    </source>
</evidence>
<dbReference type="VEuPathDB" id="VectorBase:AALC636_015514"/>
<dbReference type="OrthoDB" id="8443340at2759"/>
<dbReference type="PROSITE" id="PS51304">
    <property type="entry name" value="GALECTIN"/>
    <property type="match status" value="1"/>
</dbReference>
<dbReference type="AlphaFoldDB" id="A0A023EFT3"/>
<reference evidence="6" key="2">
    <citation type="journal article" date="2015" name="Proc. Natl. Acad. Sci. U.S.A.">
        <title>Genome sequence of the Asian Tiger mosquito, Aedes albopictus, reveals insights into its biology, genetics, and evolution.</title>
        <authorList>
            <person name="Chen X.G."/>
            <person name="Jiang X."/>
            <person name="Gu J."/>
            <person name="Xu M."/>
            <person name="Wu Y."/>
            <person name="Deng Y."/>
            <person name="Zhang C."/>
            <person name="Bonizzoni M."/>
            <person name="Dermauw W."/>
            <person name="Vontas J."/>
            <person name="Armbruster P."/>
            <person name="Huang X."/>
            <person name="Yang Y."/>
            <person name="Zhang H."/>
            <person name="He W."/>
            <person name="Peng H."/>
            <person name="Liu Y."/>
            <person name="Wu K."/>
            <person name="Chen J."/>
            <person name="Lirakis M."/>
            <person name="Topalis P."/>
            <person name="Van Leeuwen T."/>
            <person name="Hall A.B."/>
            <person name="Jiang X."/>
            <person name="Thorpe C."/>
            <person name="Mueller R.L."/>
            <person name="Sun C."/>
            <person name="Waterhouse R.M."/>
            <person name="Yan G."/>
            <person name="Tu Z.J."/>
            <person name="Fang X."/>
            <person name="James A.A."/>
        </authorList>
    </citation>
    <scope>NUCLEOTIDE SEQUENCE [LARGE SCALE GENOMIC DNA]</scope>
    <source>
        <strain evidence="6">Foshan</strain>
    </source>
</reference>
<feature type="domain" description="Galectin" evidence="3">
    <location>
        <begin position="12"/>
        <end position="155"/>
    </location>
</feature>
<dbReference type="OMA" id="WIAYHFG"/>
<dbReference type="GO" id="GO:0030246">
    <property type="term" value="F:carbohydrate binding"/>
    <property type="evidence" value="ECO:0007669"/>
    <property type="project" value="UniProtKB-UniRule"/>
</dbReference>
<dbReference type="VEuPathDB" id="VectorBase:AALF010379"/>
<keyword evidence="1 2" id="KW-0430">Lectin</keyword>
<evidence type="ECO:0000313" key="6">
    <source>
        <dbReference type="Proteomes" id="UP000069940"/>
    </source>
</evidence>
<dbReference type="STRING" id="7160.A0A023EFT3"/>
<dbReference type="EMBL" id="GAPW01005325">
    <property type="protein sequence ID" value="JAC08273.1"/>
    <property type="molecule type" value="mRNA"/>
</dbReference>